<gene>
    <name evidence="2" type="ORF">Glove_296g32</name>
</gene>
<reference evidence="2 3" key="1">
    <citation type="submission" date="2018-08" db="EMBL/GenBank/DDBJ databases">
        <title>Genome and evolution of the arbuscular mycorrhizal fungus Diversispora epigaea (formerly Glomus versiforme) and its bacterial endosymbionts.</title>
        <authorList>
            <person name="Sun X."/>
            <person name="Fei Z."/>
            <person name="Harrison M."/>
        </authorList>
    </citation>
    <scope>NUCLEOTIDE SEQUENCE [LARGE SCALE GENOMIC DNA]</scope>
    <source>
        <strain evidence="2 3">IT104</strain>
    </source>
</reference>
<feature type="domain" description="Zn(2)-C6 fungal-type" evidence="1">
    <location>
        <begin position="26"/>
        <end position="56"/>
    </location>
</feature>
<name>A0A397I4T6_9GLOM</name>
<dbReference type="SUPFAM" id="SSF57701">
    <property type="entry name" value="Zn2/Cys6 DNA-binding domain"/>
    <property type="match status" value="1"/>
</dbReference>
<comment type="caution">
    <text evidence="2">The sequence shown here is derived from an EMBL/GenBank/DDBJ whole genome shotgun (WGS) entry which is preliminary data.</text>
</comment>
<protein>
    <recommendedName>
        <fullName evidence="1">Zn(2)-C6 fungal-type domain-containing protein</fullName>
    </recommendedName>
</protein>
<dbReference type="GO" id="GO:0008270">
    <property type="term" value="F:zinc ion binding"/>
    <property type="evidence" value="ECO:0007669"/>
    <property type="project" value="InterPro"/>
</dbReference>
<dbReference type="Gene3D" id="4.10.240.10">
    <property type="entry name" value="Zn(2)-C6 fungal-type DNA-binding domain"/>
    <property type="match status" value="1"/>
</dbReference>
<proteinExistence type="predicted"/>
<dbReference type="GO" id="GO:0000981">
    <property type="term" value="F:DNA-binding transcription factor activity, RNA polymerase II-specific"/>
    <property type="evidence" value="ECO:0007669"/>
    <property type="project" value="InterPro"/>
</dbReference>
<dbReference type="InterPro" id="IPR036864">
    <property type="entry name" value="Zn2-C6_fun-type_DNA-bd_sf"/>
</dbReference>
<dbReference type="AlphaFoldDB" id="A0A397I4T6"/>
<evidence type="ECO:0000313" key="3">
    <source>
        <dbReference type="Proteomes" id="UP000266861"/>
    </source>
</evidence>
<dbReference type="Proteomes" id="UP000266861">
    <property type="component" value="Unassembled WGS sequence"/>
</dbReference>
<organism evidence="2 3">
    <name type="scientific">Diversispora epigaea</name>
    <dbReference type="NCBI Taxonomy" id="1348612"/>
    <lineage>
        <taxon>Eukaryota</taxon>
        <taxon>Fungi</taxon>
        <taxon>Fungi incertae sedis</taxon>
        <taxon>Mucoromycota</taxon>
        <taxon>Glomeromycotina</taxon>
        <taxon>Glomeromycetes</taxon>
        <taxon>Diversisporales</taxon>
        <taxon>Diversisporaceae</taxon>
        <taxon>Diversispora</taxon>
    </lineage>
</organism>
<dbReference type="PROSITE" id="PS00463">
    <property type="entry name" value="ZN2_CY6_FUNGAL_1"/>
    <property type="match status" value="1"/>
</dbReference>
<accession>A0A397I4T6</accession>
<dbReference type="EMBL" id="PQFF01000270">
    <property type="protein sequence ID" value="RHZ68243.1"/>
    <property type="molecule type" value="Genomic_DNA"/>
</dbReference>
<evidence type="ECO:0000313" key="2">
    <source>
        <dbReference type="EMBL" id="RHZ68243.1"/>
    </source>
</evidence>
<evidence type="ECO:0000259" key="1">
    <source>
        <dbReference type="PROSITE" id="PS00463"/>
    </source>
</evidence>
<sequence length="114" mass="13398">MSLGFCIFGNSFIFFIRNTEKMKTKACITCKMAHAKCHFENDSTICDRCIIKEQVCTYELRFVPQFENVVENLFPRSEITPSNHIRIFTFILVNPGYDKSQSKRSKRLKRSNQM</sequence>
<keyword evidence="3" id="KW-1185">Reference proteome</keyword>
<dbReference type="InterPro" id="IPR001138">
    <property type="entry name" value="Zn2Cys6_DnaBD"/>
</dbReference>